<dbReference type="PANTHER" id="PTHR42973">
    <property type="entry name" value="BINDING OXIDOREDUCTASE, PUTATIVE (AFU_ORTHOLOGUE AFUA_1G17690)-RELATED"/>
    <property type="match status" value="1"/>
</dbReference>
<keyword evidence="4" id="KW-0274">FAD</keyword>
<dbReference type="PROSITE" id="PS51257">
    <property type="entry name" value="PROKAR_LIPOPROTEIN"/>
    <property type="match status" value="1"/>
</dbReference>
<dbReference type="OrthoDB" id="9996127at2759"/>
<dbReference type="STRING" id="1403190.A0A0F0IET4"/>
<dbReference type="InterPro" id="IPR006094">
    <property type="entry name" value="Oxid_FAD_bind_N"/>
</dbReference>
<dbReference type="Pfam" id="PF01565">
    <property type="entry name" value="FAD_binding_4"/>
    <property type="match status" value="1"/>
</dbReference>
<dbReference type="AlphaFoldDB" id="A0A0F0IET4"/>
<evidence type="ECO:0000256" key="5">
    <source>
        <dbReference type="ARBA" id="ARBA00023002"/>
    </source>
</evidence>
<reference evidence="8 9" key="1">
    <citation type="submission" date="2015-02" db="EMBL/GenBank/DDBJ databases">
        <title>Draft genome sequence of Aspergillus parasiticus SU-1.</title>
        <authorList>
            <person name="Yu J."/>
            <person name="Fedorova N."/>
            <person name="Yin Y."/>
            <person name="Losada L."/>
            <person name="Zafar N."/>
            <person name="Taujale R."/>
            <person name="Ehrlich K.C."/>
            <person name="Bhatnagar D."/>
            <person name="Cleveland T.E."/>
            <person name="Bennett J.W."/>
            <person name="Nierman W.C."/>
        </authorList>
    </citation>
    <scope>NUCLEOTIDE SEQUENCE [LARGE SCALE GENOMIC DNA]</scope>
    <source>
        <strain evidence="9">ATCC 56775 / NRRL 5862 / SRRC 143 / SU-1</strain>
    </source>
</reference>
<feature type="chain" id="PRO_5002443295" evidence="6">
    <location>
        <begin position="21"/>
        <end position="509"/>
    </location>
</feature>
<evidence type="ECO:0000259" key="7">
    <source>
        <dbReference type="PROSITE" id="PS51387"/>
    </source>
</evidence>
<dbReference type="Proteomes" id="UP000033540">
    <property type="component" value="Unassembled WGS sequence"/>
</dbReference>
<dbReference type="PANTHER" id="PTHR42973:SF9">
    <property type="entry name" value="FAD-BINDING PCMH-TYPE DOMAIN-CONTAINING PROTEIN-RELATED"/>
    <property type="match status" value="1"/>
</dbReference>
<dbReference type="InterPro" id="IPR012951">
    <property type="entry name" value="BBE"/>
</dbReference>
<dbReference type="InterPro" id="IPR016166">
    <property type="entry name" value="FAD-bd_PCMH"/>
</dbReference>
<name>A0A0F0IET4_ASPPU</name>
<evidence type="ECO:0000313" key="8">
    <source>
        <dbReference type="EMBL" id="KJK65686.1"/>
    </source>
</evidence>
<feature type="domain" description="FAD-binding PCMH-type" evidence="7">
    <location>
        <begin position="65"/>
        <end position="244"/>
    </location>
</feature>
<sequence>MRLAVVTAVVAWAATSACQSLPVTRNIWSRDVDYKALSERLSSSAKIYYPGSDEFDEASSRWSNLETPTVNIVVVPSTENDVVETVKFANKKELPFLAYNGAHGAITTLGKMTSGIEIYLDQLSGVDIAEDGKTVTIAGGTKSKLVTDTLWDAGKQTGDDVNAIWLVTGACECVSYLGPALGGGHGWLQGRHGLIADQFESMNIVLANGTLVTLDPSSELWWAVKGAGHNFGIVTSVTSKIFDIEHKDWAIEIITFSGDKVEEIYETINNYLLQNGTQPTDVISWSYWVNDADADANNPVIQVLIIQEGVTSVDSAYTTPFHSLGPISIEPQNGSYTDLAAWVGITTTSGPCQKNGAMNPRFPMYLETYNVTAQKKAYEVFAEGVRGSSVFNNSLVTFDGYSTEGVKSIDAGSTAFAFRDANVLVGPLIEYMPDGADLDEKAAKLGNQIRQILHEGSGREHVRAYVNYAYGNEGPEGWYGSESWRQSRLLSLKKKYDPKGMFSYYAPIA</sequence>
<dbReference type="EMBL" id="JZEE01000357">
    <property type="protein sequence ID" value="KJK65686.1"/>
    <property type="molecule type" value="Genomic_DNA"/>
</dbReference>
<dbReference type="Pfam" id="PF08031">
    <property type="entry name" value="BBE"/>
    <property type="match status" value="1"/>
</dbReference>
<protein>
    <submittedName>
        <fullName evidence="8">FAD binding domain protein</fullName>
    </submittedName>
</protein>
<evidence type="ECO:0000256" key="3">
    <source>
        <dbReference type="ARBA" id="ARBA00022630"/>
    </source>
</evidence>
<evidence type="ECO:0000256" key="4">
    <source>
        <dbReference type="ARBA" id="ARBA00022827"/>
    </source>
</evidence>
<comment type="caution">
    <text evidence="8">The sequence shown here is derived from an EMBL/GenBank/DDBJ whole genome shotgun (WGS) entry which is preliminary data.</text>
</comment>
<dbReference type="PROSITE" id="PS51387">
    <property type="entry name" value="FAD_PCMH"/>
    <property type="match status" value="1"/>
</dbReference>
<keyword evidence="5" id="KW-0560">Oxidoreductase</keyword>
<feature type="signal peptide" evidence="6">
    <location>
        <begin position="1"/>
        <end position="20"/>
    </location>
</feature>
<gene>
    <name evidence="8" type="ORF">P875_00010010</name>
</gene>
<proteinExistence type="inferred from homology"/>
<dbReference type="GO" id="GO:0071949">
    <property type="term" value="F:FAD binding"/>
    <property type="evidence" value="ECO:0007669"/>
    <property type="project" value="InterPro"/>
</dbReference>
<evidence type="ECO:0000256" key="2">
    <source>
        <dbReference type="ARBA" id="ARBA00005466"/>
    </source>
</evidence>
<evidence type="ECO:0000256" key="1">
    <source>
        <dbReference type="ARBA" id="ARBA00001974"/>
    </source>
</evidence>
<keyword evidence="3" id="KW-0285">Flavoprotein</keyword>
<accession>A0A0F0IET4</accession>
<dbReference type="InterPro" id="IPR036318">
    <property type="entry name" value="FAD-bd_PCMH-like_sf"/>
</dbReference>
<organism evidence="8 9">
    <name type="scientific">Aspergillus parasiticus (strain ATCC 56775 / NRRL 5862 / SRRC 143 / SU-1)</name>
    <dbReference type="NCBI Taxonomy" id="1403190"/>
    <lineage>
        <taxon>Eukaryota</taxon>
        <taxon>Fungi</taxon>
        <taxon>Dikarya</taxon>
        <taxon>Ascomycota</taxon>
        <taxon>Pezizomycotina</taxon>
        <taxon>Eurotiomycetes</taxon>
        <taxon>Eurotiomycetidae</taxon>
        <taxon>Eurotiales</taxon>
        <taxon>Aspergillaceae</taxon>
        <taxon>Aspergillus</taxon>
        <taxon>Aspergillus subgen. Circumdati</taxon>
    </lineage>
</organism>
<dbReference type="SUPFAM" id="SSF56176">
    <property type="entry name" value="FAD-binding/transporter-associated domain-like"/>
    <property type="match status" value="1"/>
</dbReference>
<keyword evidence="6" id="KW-0732">Signal</keyword>
<dbReference type="GO" id="GO:0016491">
    <property type="term" value="F:oxidoreductase activity"/>
    <property type="evidence" value="ECO:0007669"/>
    <property type="project" value="UniProtKB-KW"/>
</dbReference>
<dbReference type="InterPro" id="IPR016169">
    <property type="entry name" value="FAD-bd_PCMH_sub2"/>
</dbReference>
<comment type="similarity">
    <text evidence="2">Belongs to the oxygen-dependent FAD-linked oxidoreductase family.</text>
</comment>
<dbReference type="Gene3D" id="3.30.465.10">
    <property type="match status" value="1"/>
</dbReference>
<dbReference type="InterPro" id="IPR050416">
    <property type="entry name" value="FAD-linked_Oxidoreductase"/>
</dbReference>
<evidence type="ECO:0000256" key="6">
    <source>
        <dbReference type="SAM" id="SignalP"/>
    </source>
</evidence>
<evidence type="ECO:0000313" key="9">
    <source>
        <dbReference type="Proteomes" id="UP000033540"/>
    </source>
</evidence>
<dbReference type="Gene3D" id="3.40.462.20">
    <property type="match status" value="1"/>
</dbReference>
<comment type="cofactor">
    <cofactor evidence="1">
        <name>FAD</name>
        <dbReference type="ChEBI" id="CHEBI:57692"/>
    </cofactor>
</comment>